<evidence type="ECO:0000313" key="3">
    <source>
        <dbReference type="EMBL" id="XDS46355.1"/>
    </source>
</evidence>
<sequence>MRDLDDMGDLSDTQDLGRPIEDVEFAEHEPVARHRAQSSSGSQRTLIAIIAGIAIVVIFGASLGAWQAWRQSEQSRLLALSACNAKLQAYDEAVEHFEQIKQDLATVTDIGEEHVSDAETVKTLRAELSKAIPSRVECPEDGKQDVQEDTGITLDNAVHALTTQGQSITDAASRVTESQEEKSLQDTRASLNEAINAGETTLKESENNVQNNAIREDLRNALDTAINASQSDDLDALASHVETVKGKAAAVRDAMAAKKQADEAAKARAAALREIEAAENEDTGIDNTETDNAQSDDAHSESSAPSTSDLIHSCWVTKNDGGYQDVSYLSSHGWTLERAQADCEQRKASQR</sequence>
<proteinExistence type="predicted"/>
<dbReference type="RefSeq" id="WP_369341063.1">
    <property type="nucleotide sequence ID" value="NZ_CP129675.1"/>
</dbReference>
<keyword evidence="2" id="KW-0472">Membrane</keyword>
<feature type="transmembrane region" description="Helical" evidence="2">
    <location>
        <begin position="45"/>
        <end position="69"/>
    </location>
</feature>
<dbReference type="EMBL" id="CP129682">
    <property type="protein sequence ID" value="XDS48866.1"/>
    <property type="molecule type" value="Genomic_DNA"/>
</dbReference>
<evidence type="ECO:0000313" key="4">
    <source>
        <dbReference type="EMBL" id="XDS48866.1"/>
    </source>
</evidence>
<evidence type="ECO:0000256" key="2">
    <source>
        <dbReference type="SAM" id="Phobius"/>
    </source>
</evidence>
<evidence type="ECO:0008006" key="6">
    <source>
        <dbReference type="Google" id="ProtNLM"/>
    </source>
</evidence>
<dbReference type="KEGG" id="bfk:QN062_06720"/>
<accession>A0AB39UM09</accession>
<keyword evidence="2" id="KW-0812">Transmembrane</keyword>
<evidence type="ECO:0000256" key="1">
    <source>
        <dbReference type="SAM" id="MobiDB-lite"/>
    </source>
</evidence>
<dbReference type="EMBL" id="CP129683">
    <property type="protein sequence ID" value="XDS50091.1"/>
    <property type="molecule type" value="Genomic_DNA"/>
</dbReference>
<dbReference type="AlphaFoldDB" id="A0AB39UM09"/>
<evidence type="ECO:0000313" key="5">
    <source>
        <dbReference type="EMBL" id="XDS50091.1"/>
    </source>
</evidence>
<reference evidence="5" key="1">
    <citation type="submission" date="2023-07" db="EMBL/GenBank/DDBJ databases">
        <title>Bifidobacterium aquikefiriaerophilum sp. nov. and Bifidobacterium eccum sp. nov., isolated from water kefir.</title>
        <authorList>
            <person name="Breselge S."/>
            <person name="Bellassi P."/>
            <person name="Barcenilla C."/>
            <person name="Alvarez-Ordonez A."/>
            <person name="Morelli L."/>
            <person name="Cotter P.D."/>
        </authorList>
    </citation>
    <scope>NUCLEOTIDE SEQUENCE</scope>
    <source>
        <strain evidence="5">WK012_4_13</strain>
        <strain evidence="4">WK013_4_14</strain>
        <strain evidence="3">WK048_4_13</strain>
    </source>
</reference>
<keyword evidence="2" id="KW-1133">Transmembrane helix</keyword>
<dbReference type="EMBL" id="CP129675">
    <property type="protein sequence ID" value="XDS46355.1"/>
    <property type="molecule type" value="Genomic_DNA"/>
</dbReference>
<gene>
    <name evidence="5" type="ORF">QN062_06720</name>
    <name evidence="4" type="ORF">QN216_00915</name>
    <name evidence="3" type="ORF">QN217_09535</name>
</gene>
<name>A0AB39UM09_9BIFI</name>
<protein>
    <recommendedName>
        <fullName evidence="6">Colicin transporter</fullName>
    </recommendedName>
</protein>
<organism evidence="5">
    <name type="scientific">Bifidobacterium fermentum</name>
    <dbReference type="NCBI Taxonomy" id="3059035"/>
    <lineage>
        <taxon>Bacteria</taxon>
        <taxon>Bacillati</taxon>
        <taxon>Actinomycetota</taxon>
        <taxon>Actinomycetes</taxon>
        <taxon>Bifidobacteriales</taxon>
        <taxon>Bifidobacteriaceae</taxon>
        <taxon>Bifidobacterium</taxon>
    </lineage>
</organism>
<feature type="compositionally biased region" description="Polar residues" evidence="1">
    <location>
        <begin position="285"/>
        <end position="308"/>
    </location>
</feature>
<feature type="region of interest" description="Disordered" evidence="1">
    <location>
        <begin position="276"/>
        <end position="308"/>
    </location>
</feature>